<dbReference type="Proteomes" id="UP000198281">
    <property type="component" value="Unassembled WGS sequence"/>
</dbReference>
<organism evidence="1 2">
    <name type="scientific">Edaphosphingomonas laterariae</name>
    <dbReference type="NCBI Taxonomy" id="861865"/>
    <lineage>
        <taxon>Bacteria</taxon>
        <taxon>Pseudomonadati</taxon>
        <taxon>Pseudomonadota</taxon>
        <taxon>Alphaproteobacteria</taxon>
        <taxon>Sphingomonadales</taxon>
        <taxon>Rhizorhabdaceae</taxon>
        <taxon>Edaphosphingomonas</taxon>
    </lineage>
</organism>
<name>A0A239EFU4_9SPHN</name>
<dbReference type="AlphaFoldDB" id="A0A239EFU4"/>
<sequence>MIAGAFSLSLPAAASAVPAGTVRAPAWARHGNALPFSERPA</sequence>
<evidence type="ECO:0000313" key="1">
    <source>
        <dbReference type="EMBL" id="SNS43526.1"/>
    </source>
</evidence>
<proteinExistence type="predicted"/>
<protein>
    <submittedName>
        <fullName evidence="1">Uncharacterized protein</fullName>
    </submittedName>
</protein>
<keyword evidence="2" id="KW-1185">Reference proteome</keyword>
<reference evidence="2" key="1">
    <citation type="submission" date="2017-06" db="EMBL/GenBank/DDBJ databases">
        <authorList>
            <person name="Varghese N."/>
            <person name="Submissions S."/>
        </authorList>
    </citation>
    <scope>NUCLEOTIDE SEQUENCE [LARGE SCALE GENOMIC DNA]</scope>
    <source>
        <strain evidence="2">LNB2</strain>
    </source>
</reference>
<evidence type="ECO:0000313" key="2">
    <source>
        <dbReference type="Proteomes" id="UP000198281"/>
    </source>
</evidence>
<gene>
    <name evidence="1" type="ORF">SAMN06295912_106121</name>
</gene>
<accession>A0A239EFU4</accession>
<dbReference type="EMBL" id="FZOS01000006">
    <property type="protein sequence ID" value="SNS43526.1"/>
    <property type="molecule type" value="Genomic_DNA"/>
</dbReference>